<protein>
    <submittedName>
        <fullName evidence="2">Uncharacterized protein</fullName>
    </submittedName>
</protein>
<dbReference type="AlphaFoldDB" id="A0A4C1UZW1"/>
<gene>
    <name evidence="2" type="ORF">EVAR_21038_1</name>
</gene>
<feature type="compositionally biased region" description="Basic and acidic residues" evidence="1">
    <location>
        <begin position="7"/>
        <end position="26"/>
    </location>
</feature>
<feature type="region of interest" description="Disordered" evidence="1">
    <location>
        <begin position="1"/>
        <end position="32"/>
    </location>
</feature>
<sequence length="78" mass="9047">MINLTRIADRKKQKKFTDKIERRNDRYPIPSQEAGNALVAPLGLRWVMMDGDGDHQLSDGSEAHSSLVRLHYYTYEEL</sequence>
<dbReference type="EMBL" id="BGZK01000254">
    <property type="protein sequence ID" value="GBP32005.1"/>
    <property type="molecule type" value="Genomic_DNA"/>
</dbReference>
<evidence type="ECO:0000313" key="2">
    <source>
        <dbReference type="EMBL" id="GBP32005.1"/>
    </source>
</evidence>
<keyword evidence="3" id="KW-1185">Reference proteome</keyword>
<comment type="caution">
    <text evidence="2">The sequence shown here is derived from an EMBL/GenBank/DDBJ whole genome shotgun (WGS) entry which is preliminary data.</text>
</comment>
<accession>A0A4C1UZW1</accession>
<proteinExistence type="predicted"/>
<evidence type="ECO:0000256" key="1">
    <source>
        <dbReference type="SAM" id="MobiDB-lite"/>
    </source>
</evidence>
<organism evidence="2 3">
    <name type="scientific">Eumeta variegata</name>
    <name type="common">Bagworm moth</name>
    <name type="synonym">Eumeta japonica</name>
    <dbReference type="NCBI Taxonomy" id="151549"/>
    <lineage>
        <taxon>Eukaryota</taxon>
        <taxon>Metazoa</taxon>
        <taxon>Ecdysozoa</taxon>
        <taxon>Arthropoda</taxon>
        <taxon>Hexapoda</taxon>
        <taxon>Insecta</taxon>
        <taxon>Pterygota</taxon>
        <taxon>Neoptera</taxon>
        <taxon>Endopterygota</taxon>
        <taxon>Lepidoptera</taxon>
        <taxon>Glossata</taxon>
        <taxon>Ditrysia</taxon>
        <taxon>Tineoidea</taxon>
        <taxon>Psychidae</taxon>
        <taxon>Oiketicinae</taxon>
        <taxon>Eumeta</taxon>
    </lineage>
</organism>
<name>A0A4C1UZW1_EUMVA</name>
<reference evidence="2 3" key="1">
    <citation type="journal article" date="2019" name="Commun. Biol.">
        <title>The bagworm genome reveals a unique fibroin gene that provides high tensile strength.</title>
        <authorList>
            <person name="Kono N."/>
            <person name="Nakamura H."/>
            <person name="Ohtoshi R."/>
            <person name="Tomita M."/>
            <person name="Numata K."/>
            <person name="Arakawa K."/>
        </authorList>
    </citation>
    <scope>NUCLEOTIDE SEQUENCE [LARGE SCALE GENOMIC DNA]</scope>
</reference>
<evidence type="ECO:0000313" key="3">
    <source>
        <dbReference type="Proteomes" id="UP000299102"/>
    </source>
</evidence>
<dbReference type="Proteomes" id="UP000299102">
    <property type="component" value="Unassembled WGS sequence"/>
</dbReference>